<feature type="region of interest" description="Disordered" evidence="1">
    <location>
        <begin position="1"/>
        <end position="39"/>
    </location>
</feature>
<evidence type="ECO:0000313" key="2">
    <source>
        <dbReference type="EMBL" id="KAG2209611.1"/>
    </source>
</evidence>
<sequence>MTHSTSLTASASARSSNKSRTRFVFNRPPHAPRRTPIPSFVSSSGWVQTGLGPIFRKAQKQDIAKRQLAPRHRLRGPRVSSVRVGFLVVATATIAPGCHDSSIPSSPVSSPLLFHISSVNSSLSSLSTLPALSPGSSPPVFIL</sequence>
<reference evidence="2 3" key="1">
    <citation type="submission" date="2020-12" db="EMBL/GenBank/DDBJ databases">
        <title>Metabolic potential, ecology and presence of endohyphal bacteria is reflected in genomic diversity of Mucoromycotina.</title>
        <authorList>
            <person name="Muszewska A."/>
            <person name="Okrasinska A."/>
            <person name="Steczkiewicz K."/>
            <person name="Drgas O."/>
            <person name="Orlowska M."/>
            <person name="Perlinska-Lenart U."/>
            <person name="Aleksandrzak-Piekarczyk T."/>
            <person name="Szatraj K."/>
            <person name="Zielenkiewicz U."/>
            <person name="Pilsyk S."/>
            <person name="Malc E."/>
            <person name="Mieczkowski P."/>
            <person name="Kruszewska J.S."/>
            <person name="Biernat P."/>
            <person name="Pawlowska J."/>
        </authorList>
    </citation>
    <scope>NUCLEOTIDE SEQUENCE [LARGE SCALE GENOMIC DNA]</scope>
    <source>
        <strain evidence="2 3">CBS 142.35</strain>
    </source>
</reference>
<accession>A0A8H7RH99</accession>
<gene>
    <name evidence="2" type="ORF">INT45_005508</name>
</gene>
<feature type="compositionally biased region" description="Low complexity" evidence="1">
    <location>
        <begin position="1"/>
        <end position="18"/>
    </location>
</feature>
<name>A0A8H7RH99_9FUNG</name>
<proteinExistence type="predicted"/>
<comment type="caution">
    <text evidence="2">The sequence shown here is derived from an EMBL/GenBank/DDBJ whole genome shotgun (WGS) entry which is preliminary data.</text>
</comment>
<dbReference type="OrthoDB" id="2301848at2759"/>
<dbReference type="Proteomes" id="UP000646827">
    <property type="component" value="Unassembled WGS sequence"/>
</dbReference>
<dbReference type="AlphaFoldDB" id="A0A8H7RH99"/>
<evidence type="ECO:0000313" key="3">
    <source>
        <dbReference type="Proteomes" id="UP000646827"/>
    </source>
</evidence>
<organism evidence="2 3">
    <name type="scientific">Circinella minor</name>
    <dbReference type="NCBI Taxonomy" id="1195481"/>
    <lineage>
        <taxon>Eukaryota</taxon>
        <taxon>Fungi</taxon>
        <taxon>Fungi incertae sedis</taxon>
        <taxon>Mucoromycota</taxon>
        <taxon>Mucoromycotina</taxon>
        <taxon>Mucoromycetes</taxon>
        <taxon>Mucorales</taxon>
        <taxon>Lichtheimiaceae</taxon>
        <taxon>Circinella</taxon>
    </lineage>
</organism>
<evidence type="ECO:0000256" key="1">
    <source>
        <dbReference type="SAM" id="MobiDB-lite"/>
    </source>
</evidence>
<keyword evidence="3" id="KW-1185">Reference proteome</keyword>
<dbReference type="EMBL" id="JAEPRB010000972">
    <property type="protein sequence ID" value="KAG2209611.1"/>
    <property type="molecule type" value="Genomic_DNA"/>
</dbReference>
<protein>
    <submittedName>
        <fullName evidence="2">Uncharacterized protein</fullName>
    </submittedName>
</protein>